<accession>A0A8B7TQ42</accession>
<sequence length="105" mass="11675">MGLAKVDSKEKEPPKSDSIPPKTQESVYYAKEGREKTSVETLVQRGGAEGDVYNARTPIKDTQEALDVREDPDMKVEVPVDQVPAEIVKEDDEVHSDTPDYEGNK</sequence>
<dbReference type="RefSeq" id="XP_020007430.1">
    <property type="nucleotide sequence ID" value="XM_020151841.1"/>
</dbReference>
<feature type="compositionally biased region" description="Basic and acidic residues" evidence="1">
    <location>
        <begin position="1"/>
        <end position="15"/>
    </location>
</feature>
<dbReference type="GO" id="GO:0005874">
    <property type="term" value="C:microtubule"/>
    <property type="evidence" value="ECO:0007669"/>
    <property type="project" value="TreeGrafter"/>
</dbReference>
<dbReference type="OrthoDB" id="1738954at2759"/>
<dbReference type="GO" id="GO:0005815">
    <property type="term" value="C:microtubule organizing center"/>
    <property type="evidence" value="ECO:0007669"/>
    <property type="project" value="TreeGrafter"/>
</dbReference>
<evidence type="ECO:0000256" key="1">
    <source>
        <dbReference type="SAM" id="MobiDB-lite"/>
    </source>
</evidence>
<dbReference type="AlphaFoldDB" id="A0A8B7TQ42"/>
<dbReference type="CTD" id="728597"/>
<feature type="region of interest" description="Disordered" evidence="1">
    <location>
        <begin position="1"/>
        <end position="45"/>
    </location>
</feature>
<protein>
    <submittedName>
        <fullName evidence="2">Doublecortin domain-containing protein 2C-like</fullName>
    </submittedName>
</protein>
<dbReference type="PANTHER" id="PTHR23004">
    <property type="entry name" value="DOUBLECORTIN DOMAIN CONTAINING 2"/>
    <property type="match status" value="1"/>
</dbReference>
<organism evidence="2">
    <name type="scientific">Castor canadensis</name>
    <name type="common">American beaver</name>
    <dbReference type="NCBI Taxonomy" id="51338"/>
    <lineage>
        <taxon>Eukaryota</taxon>
        <taxon>Metazoa</taxon>
        <taxon>Chordata</taxon>
        <taxon>Craniata</taxon>
        <taxon>Vertebrata</taxon>
        <taxon>Euteleostomi</taxon>
        <taxon>Mammalia</taxon>
        <taxon>Eutheria</taxon>
        <taxon>Euarchontoglires</taxon>
        <taxon>Glires</taxon>
        <taxon>Rodentia</taxon>
        <taxon>Castorimorpha</taxon>
        <taxon>Castoridae</taxon>
        <taxon>Castor</taxon>
    </lineage>
</organism>
<feature type="non-terminal residue" evidence="2">
    <location>
        <position position="105"/>
    </location>
</feature>
<dbReference type="KEGG" id="ccan:109674989"/>
<evidence type="ECO:0000313" key="2">
    <source>
        <dbReference type="RefSeq" id="XP_020007430.1"/>
    </source>
</evidence>
<name>A0A8B7TQ42_CASCN</name>
<feature type="region of interest" description="Disordered" evidence="1">
    <location>
        <begin position="85"/>
        <end position="105"/>
    </location>
</feature>
<dbReference type="PANTHER" id="PTHR23004:SF9">
    <property type="entry name" value="DOUBLECORTIN DOMAIN-CONTAINING PROTEIN 2C"/>
    <property type="match status" value="1"/>
</dbReference>
<gene>
    <name evidence="2" type="primary">LOC109674989</name>
</gene>
<feature type="compositionally biased region" description="Basic and acidic residues" evidence="1">
    <location>
        <begin position="95"/>
        <end position="105"/>
    </location>
</feature>
<reference evidence="2" key="1">
    <citation type="submission" date="2025-08" db="UniProtKB">
        <authorList>
            <consortium name="RefSeq"/>
        </authorList>
    </citation>
    <scope>IDENTIFICATION</scope>
    <source>
        <tissue evidence="2">Leukocyte</tissue>
    </source>
</reference>
<proteinExistence type="predicted"/>